<dbReference type="Proteomes" id="UP001258994">
    <property type="component" value="Chromosome"/>
</dbReference>
<evidence type="ECO:0000313" key="3">
    <source>
        <dbReference type="Proteomes" id="UP001258994"/>
    </source>
</evidence>
<accession>A0ABY9TZN3</accession>
<feature type="compositionally biased region" description="Low complexity" evidence="1">
    <location>
        <begin position="80"/>
        <end position="94"/>
    </location>
</feature>
<proteinExistence type="predicted"/>
<organism evidence="2 3">
    <name type="scientific">Thalassotalea psychrophila</name>
    <dbReference type="NCBI Taxonomy" id="3065647"/>
    <lineage>
        <taxon>Bacteria</taxon>
        <taxon>Pseudomonadati</taxon>
        <taxon>Pseudomonadota</taxon>
        <taxon>Gammaproteobacteria</taxon>
        <taxon>Alteromonadales</taxon>
        <taxon>Colwelliaceae</taxon>
        <taxon>Thalassotalea</taxon>
    </lineage>
</organism>
<reference evidence="3" key="1">
    <citation type="submission" date="2023-09" db="EMBL/GenBank/DDBJ databases">
        <authorList>
            <person name="Li S."/>
            <person name="Li X."/>
            <person name="Zhang C."/>
            <person name="Zhao Z."/>
        </authorList>
    </citation>
    <scope>NUCLEOTIDE SEQUENCE [LARGE SCALE GENOMIC DNA]</scope>
    <source>
        <strain evidence="3">SQ149</strain>
    </source>
</reference>
<protein>
    <submittedName>
        <fullName evidence="2">Uncharacterized protein</fullName>
    </submittedName>
</protein>
<feature type="region of interest" description="Disordered" evidence="1">
    <location>
        <begin position="1"/>
        <end position="32"/>
    </location>
</feature>
<gene>
    <name evidence="2" type="ORF">RGQ13_08695</name>
</gene>
<feature type="region of interest" description="Disordered" evidence="1">
    <location>
        <begin position="73"/>
        <end position="94"/>
    </location>
</feature>
<keyword evidence="3" id="KW-1185">Reference proteome</keyword>
<name>A0ABY9TZN3_9GAMM</name>
<dbReference type="RefSeq" id="WP_348393166.1">
    <property type="nucleotide sequence ID" value="NZ_CP134145.1"/>
</dbReference>
<evidence type="ECO:0000256" key="1">
    <source>
        <dbReference type="SAM" id="MobiDB-lite"/>
    </source>
</evidence>
<dbReference type="EMBL" id="CP134145">
    <property type="protein sequence ID" value="WNC74057.1"/>
    <property type="molecule type" value="Genomic_DNA"/>
</dbReference>
<evidence type="ECO:0000313" key="2">
    <source>
        <dbReference type="EMBL" id="WNC74057.1"/>
    </source>
</evidence>
<feature type="compositionally biased region" description="Polar residues" evidence="1">
    <location>
        <begin position="1"/>
        <end position="24"/>
    </location>
</feature>
<sequence length="108" mass="12009">MSEFNLNSLLTDPTQQLANSQGAPQHTEWKDPEAVNLEQKAFDDTMKKKKAELDKPFDWSKYLKMGKGIASNAMKNLPHSSESSSSSIKTRSPSDISNAMMAILNYGK</sequence>